<sequence>MDDDNKAGPSGYSVPKWRNKRLTSAELRAALDDSESEEPYTASDEDEYVPEPEAMDSEESDSEKKIL</sequence>
<comment type="caution">
    <text evidence="2">The sequence shown here is derived from an EMBL/GenBank/DDBJ whole genome shotgun (WGS) entry which is preliminary data.</text>
</comment>
<protein>
    <submittedName>
        <fullName evidence="2">Uncharacterized protein</fullName>
    </submittedName>
</protein>
<evidence type="ECO:0000256" key="1">
    <source>
        <dbReference type="SAM" id="MobiDB-lite"/>
    </source>
</evidence>
<keyword evidence="3" id="KW-1185">Reference proteome</keyword>
<feature type="compositionally biased region" description="Acidic residues" evidence="1">
    <location>
        <begin position="32"/>
        <end position="61"/>
    </location>
</feature>
<dbReference type="EMBL" id="CAVLGL010000087">
    <property type="protein sequence ID" value="CAK1592574.1"/>
    <property type="molecule type" value="Genomic_DNA"/>
</dbReference>
<evidence type="ECO:0000313" key="2">
    <source>
        <dbReference type="EMBL" id="CAK1592574.1"/>
    </source>
</evidence>
<organism evidence="2 3">
    <name type="scientific">Parnassius mnemosyne</name>
    <name type="common">clouded apollo</name>
    <dbReference type="NCBI Taxonomy" id="213953"/>
    <lineage>
        <taxon>Eukaryota</taxon>
        <taxon>Metazoa</taxon>
        <taxon>Ecdysozoa</taxon>
        <taxon>Arthropoda</taxon>
        <taxon>Hexapoda</taxon>
        <taxon>Insecta</taxon>
        <taxon>Pterygota</taxon>
        <taxon>Neoptera</taxon>
        <taxon>Endopterygota</taxon>
        <taxon>Lepidoptera</taxon>
        <taxon>Glossata</taxon>
        <taxon>Ditrysia</taxon>
        <taxon>Papilionoidea</taxon>
        <taxon>Papilionidae</taxon>
        <taxon>Parnassiinae</taxon>
        <taxon>Parnassini</taxon>
        <taxon>Parnassius</taxon>
        <taxon>Driopa</taxon>
    </lineage>
</organism>
<dbReference type="AlphaFoldDB" id="A0AAV1LC15"/>
<name>A0AAV1LC15_9NEOP</name>
<accession>A0AAV1LC15</accession>
<dbReference type="Proteomes" id="UP001314205">
    <property type="component" value="Unassembled WGS sequence"/>
</dbReference>
<gene>
    <name evidence="2" type="ORF">PARMNEM_LOCUS12503</name>
</gene>
<proteinExistence type="predicted"/>
<reference evidence="2 3" key="1">
    <citation type="submission" date="2023-11" db="EMBL/GenBank/DDBJ databases">
        <authorList>
            <person name="Hedman E."/>
            <person name="Englund M."/>
            <person name="Stromberg M."/>
            <person name="Nyberg Akerstrom W."/>
            <person name="Nylinder S."/>
            <person name="Jareborg N."/>
            <person name="Kallberg Y."/>
            <person name="Kronander E."/>
        </authorList>
    </citation>
    <scope>NUCLEOTIDE SEQUENCE [LARGE SCALE GENOMIC DNA]</scope>
</reference>
<feature type="region of interest" description="Disordered" evidence="1">
    <location>
        <begin position="1"/>
        <end position="67"/>
    </location>
</feature>
<evidence type="ECO:0000313" key="3">
    <source>
        <dbReference type="Proteomes" id="UP001314205"/>
    </source>
</evidence>